<feature type="transmembrane region" description="Helical" evidence="7">
    <location>
        <begin position="365"/>
        <end position="384"/>
    </location>
</feature>
<evidence type="ECO:0000256" key="5">
    <source>
        <dbReference type="ARBA" id="ARBA00022989"/>
    </source>
</evidence>
<dbReference type="PANTHER" id="PTHR43124">
    <property type="entry name" value="PURINE EFFLUX PUMP PBUE"/>
    <property type="match status" value="1"/>
</dbReference>
<feature type="transmembrane region" description="Helical" evidence="7">
    <location>
        <begin position="249"/>
        <end position="269"/>
    </location>
</feature>
<sequence>MWVMQASLKKQGFVMGLFLIVFVIGADSFIISPLLPALAQSYRISIASAALSVTIYAICYAVGSPLLGPLGDRYPKRTLVLTGVAIFFSGSLVCTLAPTAGWFNVGRAIAGLGAATTLPNVWALIGQTFRGKRLNLIMGMTMAALSLSIALGVPLGAGLAQLANWRLVFVASAGLILLVGTILYLVVPRVSTTTMRVNYGQAYRQIGHAVTAKLALLITLTWMTGFYAVYTFLGTFVTAQFHLNTGSTGMVFMVYGLSNFIASFFSGPVTTRLGKLTAVQWGGSLSILALAGLVNHHSLWVVMGSLVLLAIVQGIGVTALNTMIVNLLPAQRSTLMACNSAMLYLGLTVSSGIGGWAYARVGFSGLTLTAMGALLVAVGLTQWLRRRLN</sequence>
<keyword evidence="2" id="KW-0813">Transport</keyword>
<feature type="transmembrane region" description="Helical" evidence="7">
    <location>
        <begin position="44"/>
        <end position="67"/>
    </location>
</feature>
<dbReference type="PATRIC" id="fig|1423753.3.peg.2066"/>
<evidence type="ECO:0000256" key="4">
    <source>
        <dbReference type="ARBA" id="ARBA00022692"/>
    </source>
</evidence>
<dbReference type="GO" id="GO:0022857">
    <property type="term" value="F:transmembrane transporter activity"/>
    <property type="evidence" value="ECO:0007669"/>
    <property type="project" value="InterPro"/>
</dbReference>
<evidence type="ECO:0000313" key="9">
    <source>
        <dbReference type="EMBL" id="KRL96213.1"/>
    </source>
</evidence>
<dbReference type="AlphaFoldDB" id="A0A0R1V007"/>
<dbReference type="STRING" id="1423753.FD28_GL001967"/>
<dbReference type="InterPro" id="IPR011701">
    <property type="entry name" value="MFS"/>
</dbReference>
<comment type="caution">
    <text evidence="9">The sequence shown here is derived from an EMBL/GenBank/DDBJ whole genome shotgun (WGS) entry which is preliminary data.</text>
</comment>
<feature type="transmembrane region" description="Helical" evidence="7">
    <location>
        <begin position="276"/>
        <end position="294"/>
    </location>
</feature>
<dbReference type="Proteomes" id="UP000051580">
    <property type="component" value="Unassembled WGS sequence"/>
</dbReference>
<keyword evidence="3" id="KW-1003">Cell membrane</keyword>
<feature type="transmembrane region" description="Helical" evidence="7">
    <location>
        <begin position="12"/>
        <end position="32"/>
    </location>
</feature>
<dbReference type="CDD" id="cd17324">
    <property type="entry name" value="MFS_NepI_like"/>
    <property type="match status" value="1"/>
</dbReference>
<evidence type="ECO:0000256" key="6">
    <source>
        <dbReference type="ARBA" id="ARBA00023136"/>
    </source>
</evidence>
<evidence type="ECO:0000256" key="1">
    <source>
        <dbReference type="ARBA" id="ARBA00004651"/>
    </source>
</evidence>
<dbReference type="EMBL" id="AZFS01000041">
    <property type="protein sequence ID" value="KRL96213.1"/>
    <property type="molecule type" value="Genomic_DNA"/>
</dbReference>
<dbReference type="InterPro" id="IPR050189">
    <property type="entry name" value="MFS_Efflux_Transporters"/>
</dbReference>
<feature type="transmembrane region" description="Helical" evidence="7">
    <location>
        <begin position="165"/>
        <end position="187"/>
    </location>
</feature>
<keyword evidence="4 7" id="KW-0812">Transmembrane</keyword>
<proteinExistence type="predicted"/>
<feature type="transmembrane region" description="Helical" evidence="7">
    <location>
        <begin position="79"/>
        <end position="99"/>
    </location>
</feature>
<organism evidence="9 10">
    <name type="scientific">Levilactobacillus hammesii DSM 16381</name>
    <dbReference type="NCBI Taxonomy" id="1423753"/>
    <lineage>
        <taxon>Bacteria</taxon>
        <taxon>Bacillati</taxon>
        <taxon>Bacillota</taxon>
        <taxon>Bacilli</taxon>
        <taxon>Lactobacillales</taxon>
        <taxon>Lactobacillaceae</taxon>
        <taxon>Levilactobacillus</taxon>
    </lineage>
</organism>
<feature type="transmembrane region" description="Helical" evidence="7">
    <location>
        <begin position="105"/>
        <end position="125"/>
    </location>
</feature>
<reference evidence="9 10" key="1">
    <citation type="journal article" date="2015" name="Genome Announc.">
        <title>Expanding the biotechnology potential of lactobacilli through comparative genomics of 213 strains and associated genera.</title>
        <authorList>
            <person name="Sun Z."/>
            <person name="Harris H.M."/>
            <person name="McCann A."/>
            <person name="Guo C."/>
            <person name="Argimon S."/>
            <person name="Zhang W."/>
            <person name="Yang X."/>
            <person name="Jeffery I.B."/>
            <person name="Cooney J.C."/>
            <person name="Kagawa T.F."/>
            <person name="Liu W."/>
            <person name="Song Y."/>
            <person name="Salvetti E."/>
            <person name="Wrobel A."/>
            <person name="Rasinkangas P."/>
            <person name="Parkhill J."/>
            <person name="Rea M.C."/>
            <person name="O'Sullivan O."/>
            <person name="Ritari J."/>
            <person name="Douillard F.P."/>
            <person name="Paul Ross R."/>
            <person name="Yang R."/>
            <person name="Briner A.E."/>
            <person name="Felis G.E."/>
            <person name="de Vos W.M."/>
            <person name="Barrangou R."/>
            <person name="Klaenhammer T.R."/>
            <person name="Caufield P.W."/>
            <person name="Cui Y."/>
            <person name="Zhang H."/>
            <person name="O'Toole P.W."/>
        </authorList>
    </citation>
    <scope>NUCLEOTIDE SEQUENCE [LARGE SCALE GENOMIC DNA]</scope>
    <source>
        <strain evidence="9 10">DSM 16381</strain>
    </source>
</reference>
<feature type="transmembrane region" description="Helical" evidence="7">
    <location>
        <begin position="341"/>
        <end position="359"/>
    </location>
</feature>
<dbReference type="PROSITE" id="PS50850">
    <property type="entry name" value="MFS"/>
    <property type="match status" value="1"/>
</dbReference>
<keyword evidence="6 7" id="KW-0472">Membrane</keyword>
<evidence type="ECO:0000256" key="3">
    <source>
        <dbReference type="ARBA" id="ARBA00022475"/>
    </source>
</evidence>
<keyword evidence="5 7" id="KW-1133">Transmembrane helix</keyword>
<accession>A0A0R1V007</accession>
<name>A0A0R1V007_9LACO</name>
<comment type="subcellular location">
    <subcellularLocation>
        <location evidence="1">Cell membrane</location>
        <topology evidence="1">Multi-pass membrane protein</topology>
    </subcellularLocation>
</comment>
<dbReference type="PANTHER" id="PTHR43124:SF10">
    <property type="entry name" value="PURINE EFFLUX PUMP PBUE"/>
    <property type="match status" value="1"/>
</dbReference>
<evidence type="ECO:0000259" key="8">
    <source>
        <dbReference type="PROSITE" id="PS50850"/>
    </source>
</evidence>
<evidence type="ECO:0000313" key="10">
    <source>
        <dbReference type="Proteomes" id="UP000051580"/>
    </source>
</evidence>
<dbReference type="GO" id="GO:0005886">
    <property type="term" value="C:plasma membrane"/>
    <property type="evidence" value="ECO:0007669"/>
    <property type="project" value="UniProtKB-SubCell"/>
</dbReference>
<feature type="domain" description="Major facilitator superfamily (MFS) profile" evidence="8">
    <location>
        <begin position="13"/>
        <end position="389"/>
    </location>
</feature>
<dbReference type="InterPro" id="IPR036259">
    <property type="entry name" value="MFS_trans_sf"/>
</dbReference>
<evidence type="ECO:0000256" key="7">
    <source>
        <dbReference type="SAM" id="Phobius"/>
    </source>
</evidence>
<feature type="transmembrane region" description="Helical" evidence="7">
    <location>
        <begin position="214"/>
        <end position="237"/>
    </location>
</feature>
<evidence type="ECO:0000256" key="2">
    <source>
        <dbReference type="ARBA" id="ARBA00022448"/>
    </source>
</evidence>
<feature type="transmembrane region" description="Helical" evidence="7">
    <location>
        <begin position="137"/>
        <end position="159"/>
    </location>
</feature>
<dbReference type="InterPro" id="IPR020846">
    <property type="entry name" value="MFS_dom"/>
</dbReference>
<dbReference type="Gene3D" id="1.20.1250.20">
    <property type="entry name" value="MFS general substrate transporter like domains"/>
    <property type="match status" value="1"/>
</dbReference>
<dbReference type="Pfam" id="PF07690">
    <property type="entry name" value="MFS_1"/>
    <property type="match status" value="1"/>
</dbReference>
<protein>
    <submittedName>
        <fullName evidence="9">MFS family major facilitator transporter</fullName>
    </submittedName>
</protein>
<dbReference type="SUPFAM" id="SSF103473">
    <property type="entry name" value="MFS general substrate transporter"/>
    <property type="match status" value="1"/>
</dbReference>
<keyword evidence="10" id="KW-1185">Reference proteome</keyword>
<feature type="transmembrane region" description="Helical" evidence="7">
    <location>
        <begin position="300"/>
        <end position="320"/>
    </location>
</feature>
<gene>
    <name evidence="9" type="ORF">FD28_GL001967</name>
</gene>